<gene>
    <name evidence="2" type="ORF">THAOC_01538</name>
</gene>
<proteinExistence type="predicted"/>
<evidence type="ECO:0000256" key="1">
    <source>
        <dbReference type="SAM" id="MobiDB-lite"/>
    </source>
</evidence>
<evidence type="ECO:0000313" key="2">
    <source>
        <dbReference type="EMBL" id="EJK76686.1"/>
    </source>
</evidence>
<accession>K0TN04</accession>
<evidence type="ECO:0000313" key="3">
    <source>
        <dbReference type="Proteomes" id="UP000266841"/>
    </source>
</evidence>
<dbReference type="EMBL" id="AGNL01001855">
    <property type="protein sequence ID" value="EJK76686.1"/>
    <property type="molecule type" value="Genomic_DNA"/>
</dbReference>
<organism evidence="2 3">
    <name type="scientific">Thalassiosira oceanica</name>
    <name type="common">Marine diatom</name>
    <dbReference type="NCBI Taxonomy" id="159749"/>
    <lineage>
        <taxon>Eukaryota</taxon>
        <taxon>Sar</taxon>
        <taxon>Stramenopiles</taxon>
        <taxon>Ochrophyta</taxon>
        <taxon>Bacillariophyta</taxon>
        <taxon>Coscinodiscophyceae</taxon>
        <taxon>Thalassiosirophycidae</taxon>
        <taxon>Thalassiosirales</taxon>
        <taxon>Thalassiosiraceae</taxon>
        <taxon>Thalassiosira</taxon>
    </lineage>
</organism>
<dbReference type="Proteomes" id="UP000266841">
    <property type="component" value="Unassembled WGS sequence"/>
</dbReference>
<protein>
    <submittedName>
        <fullName evidence="2">Uncharacterized protein</fullName>
    </submittedName>
</protein>
<feature type="compositionally biased region" description="Basic and acidic residues" evidence="1">
    <location>
        <begin position="718"/>
        <end position="749"/>
    </location>
</feature>
<comment type="caution">
    <text evidence="2">The sequence shown here is derived from an EMBL/GenBank/DDBJ whole genome shotgun (WGS) entry which is preliminary data.</text>
</comment>
<dbReference type="AlphaFoldDB" id="K0TN04"/>
<feature type="region of interest" description="Disordered" evidence="1">
    <location>
        <begin position="704"/>
        <end position="757"/>
    </location>
</feature>
<feature type="non-terminal residue" evidence="2">
    <location>
        <position position="1"/>
    </location>
</feature>
<keyword evidence="3" id="KW-1185">Reference proteome</keyword>
<name>K0TN04_THAOC</name>
<reference evidence="2 3" key="1">
    <citation type="journal article" date="2012" name="Genome Biol.">
        <title>Genome and low-iron response of an oceanic diatom adapted to chronic iron limitation.</title>
        <authorList>
            <person name="Lommer M."/>
            <person name="Specht M."/>
            <person name="Roy A.S."/>
            <person name="Kraemer L."/>
            <person name="Andreson R."/>
            <person name="Gutowska M.A."/>
            <person name="Wolf J."/>
            <person name="Bergner S.V."/>
            <person name="Schilhabel M.B."/>
            <person name="Klostermeier U.C."/>
            <person name="Beiko R.G."/>
            <person name="Rosenstiel P."/>
            <person name="Hippler M."/>
            <person name="Laroche J."/>
        </authorList>
    </citation>
    <scope>NUCLEOTIDE SEQUENCE [LARGE SCALE GENOMIC DNA]</scope>
    <source>
        <strain evidence="2 3">CCMP1005</strain>
    </source>
</reference>
<sequence length="888" mass="96465">VRNANTKARKGRLRKLLRFALRLASRSRLALRLASRLALRLAHSSVREDKGVVVQLELSPLGQSPKGDDRRIVIGLPLGPGVSGGKVRLSARLGREEVVVDLGRLAPFVGHAERRDAVHERRGLLDGGFRLLDVGSRGHGSRLGKLDVGHDHLAGNVLHAVGDEVIAEGIRVVRVLAGGGEGLHGLDELHVLDGLQWGRSLPRNEPDGGDVHYPVPAEHIQRLEPVAADVGVLGRRLLFVAAALADDEEDVVEVREQLIVVALHLIRGALAVGDSVPLVVAVLFVDRDDKRPDLMGDDVAARDGRDLIVQGARRGGPAAEPLQGRANRALRVGEPPGRRCVIQHAVEKGPLVEAVVLAGGGVPARVLTAARAADEQLPARLKTRVASNLGRARFGEHVVQRAEEVLEQDRAGARRAVDEEAKVAVNRPDEDEVLADLVLHDVVDEDGLLGLEELVEDHHEELARHDGVLHPRKTLEARRRALRAPEDRVPERVEDEDEACELVVDKTFRIEQHRRDPVEVEDPLPARPVIPERSAEQHELDEASGILRHGEGERVRADCRDAAEELDHQDQLEDDVERDALLSLGVLVRVVALGDIPGPIVRRVGKGATGSPRQQPRPEQLRLGEDSLGELVVQCQDGRPDLAHGREEESHEAVVHRLVHVAAASQHDLQSALDDRQVQAEEEARHEDAAAKHLALVEALDHGPEEEGRADGQAGHLEPGRVGDRDRELVGDEGREALEDGGRHERLDTGGDGVDVQQRDDGRHILLELIPVVRVTFLAFPGAADLVALLPAFATLAFRPEEVVDVRVAVVHGQEVAGVVDVAEEDADWQQDEVAGDEQHDDGDAEVVEELVDDGVLGRVGWRTAGRVEREAFLALVPLPGNVRVLLG</sequence>